<evidence type="ECO:0000256" key="4">
    <source>
        <dbReference type="PIRSR" id="PIRSR601613-1"/>
    </source>
</evidence>
<comment type="similarity">
    <text evidence="2">Belongs to the flavin monoamine oxidase family.</text>
</comment>
<protein>
    <submittedName>
        <fullName evidence="6">Flavin monoamine oxidase family protein</fullName>
    </submittedName>
</protein>
<feature type="domain" description="Amine oxidase" evidence="5">
    <location>
        <begin position="13"/>
        <end position="418"/>
    </location>
</feature>
<evidence type="ECO:0000256" key="1">
    <source>
        <dbReference type="ARBA" id="ARBA00001974"/>
    </source>
</evidence>
<gene>
    <name evidence="6" type="ORF">JJB09_02230</name>
</gene>
<evidence type="ECO:0000313" key="6">
    <source>
        <dbReference type="EMBL" id="MBL0370836.1"/>
    </source>
</evidence>
<feature type="binding site" evidence="4">
    <location>
        <begin position="33"/>
        <end position="34"/>
    </location>
    <ligand>
        <name>FAD</name>
        <dbReference type="ChEBI" id="CHEBI:57692"/>
    </ligand>
</feature>
<dbReference type="InterPro" id="IPR001613">
    <property type="entry name" value="Flavin_amine_oxidase"/>
</dbReference>
<dbReference type="InterPro" id="IPR036188">
    <property type="entry name" value="FAD/NAD-bd_sf"/>
</dbReference>
<dbReference type="AlphaFoldDB" id="A0A937CKT9"/>
<dbReference type="SUPFAM" id="SSF54373">
    <property type="entry name" value="FAD-linked reductases, C-terminal domain"/>
    <property type="match status" value="1"/>
</dbReference>
<keyword evidence="3" id="KW-0560">Oxidoreductase</keyword>
<dbReference type="EMBL" id="JAEQNC010000001">
    <property type="protein sequence ID" value="MBL0370836.1"/>
    <property type="molecule type" value="Genomic_DNA"/>
</dbReference>
<name>A0A937CKT9_9HYPH</name>
<comment type="caution">
    <text evidence="6">The sequence shown here is derived from an EMBL/GenBank/DDBJ whole genome shotgun (WGS) entry which is preliminary data.</text>
</comment>
<dbReference type="PANTHER" id="PTHR43563">
    <property type="entry name" value="AMINE OXIDASE"/>
    <property type="match status" value="1"/>
</dbReference>
<evidence type="ECO:0000313" key="7">
    <source>
        <dbReference type="Proteomes" id="UP000633219"/>
    </source>
</evidence>
<evidence type="ECO:0000259" key="5">
    <source>
        <dbReference type="Pfam" id="PF01593"/>
    </source>
</evidence>
<dbReference type="SUPFAM" id="SSF51905">
    <property type="entry name" value="FAD/NAD(P)-binding domain"/>
    <property type="match status" value="1"/>
</dbReference>
<proteinExistence type="inferred from homology"/>
<dbReference type="InterPro" id="IPR002937">
    <property type="entry name" value="Amino_oxidase"/>
</dbReference>
<accession>A0A937CKT9</accession>
<organism evidence="6 7">
    <name type="scientific">Rhizobium setariae</name>
    <dbReference type="NCBI Taxonomy" id="2801340"/>
    <lineage>
        <taxon>Bacteria</taxon>
        <taxon>Pseudomonadati</taxon>
        <taxon>Pseudomonadota</taxon>
        <taxon>Alphaproteobacteria</taxon>
        <taxon>Hyphomicrobiales</taxon>
        <taxon>Rhizobiaceae</taxon>
        <taxon>Rhizobium/Agrobacterium group</taxon>
        <taxon>Rhizobium</taxon>
    </lineage>
</organism>
<dbReference type="PANTHER" id="PTHR43563:SF1">
    <property type="entry name" value="AMINE OXIDASE [FLAVIN-CONTAINING] B"/>
    <property type="match status" value="1"/>
</dbReference>
<evidence type="ECO:0000256" key="2">
    <source>
        <dbReference type="ARBA" id="ARBA00005995"/>
    </source>
</evidence>
<dbReference type="RefSeq" id="WP_201652384.1">
    <property type="nucleotide sequence ID" value="NZ_JAEQNC010000001.1"/>
</dbReference>
<dbReference type="Pfam" id="PF01593">
    <property type="entry name" value="Amino_oxidase"/>
    <property type="match status" value="1"/>
</dbReference>
<feature type="binding site" evidence="4">
    <location>
        <position position="14"/>
    </location>
    <ligand>
        <name>FAD</name>
        <dbReference type="ChEBI" id="CHEBI:57692"/>
    </ligand>
</feature>
<dbReference type="PRINTS" id="PR00757">
    <property type="entry name" value="AMINEOXDASEF"/>
</dbReference>
<keyword evidence="7" id="KW-1185">Reference proteome</keyword>
<dbReference type="Proteomes" id="UP000633219">
    <property type="component" value="Unassembled WGS sequence"/>
</dbReference>
<evidence type="ECO:0000256" key="3">
    <source>
        <dbReference type="ARBA" id="ARBA00023002"/>
    </source>
</evidence>
<sequence>MSQHDVIVVGGGFTGLSAATALAEAGLDVVLLEARERVGGRVESHVLPDGMRVDTGGQFLCEDMPEVMALAKAHGKTLVRAYVDGDVVFQPPMPLEQGHAIYDEVDALRERARNTDLDDPSVTRLTVTEWTNRQDASDEAKHGFLRLIDGLWCRSPDDVSFVYLASSDRRITNTQSELELFLAETMHSLAEDLAAKLGHRVVLNAPVTKVRYSGDGVEVDVGGGHFTARQAIIALPPVMARRLDFQPPLPNQLSRALAAWGSGAVIKVLARYARPFWRDRQLSGTVIWSEPEGLYACDVSRNRDDGALVIFIGGPLALDWHGKEDADIRNFILKKLVSALGEDAGKPLDVSFRDWTDDAWSGGAYSDSIIDVETTDAETTILQGLPSIRFAASELSPSFPGYIEGAIVAGRQAAEDVLHIWRGSRTAASVSK</sequence>
<feature type="binding site" evidence="4">
    <location>
        <position position="311"/>
    </location>
    <ligand>
        <name>substrate</name>
    </ligand>
</feature>
<reference evidence="6" key="1">
    <citation type="submission" date="2021-01" db="EMBL/GenBank/DDBJ databases">
        <title>Rhizobium sp. strain KVB221 16S ribosomal RNA gene Genome sequencing and assembly.</title>
        <authorList>
            <person name="Kang M."/>
        </authorList>
    </citation>
    <scope>NUCLEOTIDE SEQUENCE</scope>
    <source>
        <strain evidence="6">KVB221</strain>
    </source>
</reference>
<feature type="binding site" evidence="4">
    <location>
        <position position="207"/>
    </location>
    <ligand>
        <name>FAD</name>
        <dbReference type="ChEBI" id="CHEBI:57692"/>
    </ligand>
</feature>
<dbReference type="Gene3D" id="3.50.50.60">
    <property type="entry name" value="FAD/NAD(P)-binding domain"/>
    <property type="match status" value="1"/>
</dbReference>
<dbReference type="GO" id="GO:0016491">
    <property type="term" value="F:oxidoreductase activity"/>
    <property type="evidence" value="ECO:0007669"/>
    <property type="project" value="UniProtKB-KW"/>
</dbReference>
<dbReference type="InterPro" id="IPR050703">
    <property type="entry name" value="Flavin_MAO"/>
</dbReference>
<comment type="cofactor">
    <cofactor evidence="1">
        <name>FAD</name>
        <dbReference type="ChEBI" id="CHEBI:57692"/>
    </cofactor>
</comment>
<feature type="binding site" evidence="4">
    <location>
        <position position="394"/>
    </location>
    <ligand>
        <name>FAD</name>
        <dbReference type="ChEBI" id="CHEBI:57692"/>
    </ligand>
</feature>